<dbReference type="GO" id="GO:0016757">
    <property type="term" value="F:glycosyltransferase activity"/>
    <property type="evidence" value="ECO:0007669"/>
    <property type="project" value="UniProtKB-KW"/>
</dbReference>
<evidence type="ECO:0000313" key="2">
    <source>
        <dbReference type="Proteomes" id="UP001285263"/>
    </source>
</evidence>
<dbReference type="CDD" id="cd03801">
    <property type="entry name" value="GT4_PimA-like"/>
    <property type="match status" value="1"/>
</dbReference>
<keyword evidence="2" id="KW-1185">Reference proteome</keyword>
<name>A0ABU5DR24_9BURK</name>
<dbReference type="Pfam" id="PF13692">
    <property type="entry name" value="Glyco_trans_1_4"/>
    <property type="match status" value="1"/>
</dbReference>
<dbReference type="SUPFAM" id="SSF53756">
    <property type="entry name" value="UDP-Glycosyltransferase/glycogen phosphorylase"/>
    <property type="match status" value="1"/>
</dbReference>
<dbReference type="EMBL" id="JAXCLA010000012">
    <property type="protein sequence ID" value="MDY0748774.1"/>
    <property type="molecule type" value="Genomic_DNA"/>
</dbReference>
<dbReference type="Proteomes" id="UP001285263">
    <property type="component" value="Unassembled WGS sequence"/>
</dbReference>
<comment type="caution">
    <text evidence="1">The sequence shown here is derived from an EMBL/GenBank/DDBJ whole genome shotgun (WGS) entry which is preliminary data.</text>
</comment>
<protein>
    <submittedName>
        <fullName evidence="1">Glycosyltransferase family 4 protein</fullName>
        <ecNumber evidence="1">2.4.-.-</ecNumber>
    </submittedName>
</protein>
<dbReference type="RefSeq" id="WP_320426745.1">
    <property type="nucleotide sequence ID" value="NZ_JAXCLA010000012.1"/>
</dbReference>
<dbReference type="Gene3D" id="3.40.50.2000">
    <property type="entry name" value="Glycogen Phosphorylase B"/>
    <property type="match status" value="2"/>
</dbReference>
<gene>
    <name evidence="1" type="ORF">SNE35_30025</name>
</gene>
<keyword evidence="1" id="KW-0808">Transferase</keyword>
<proteinExistence type="predicted"/>
<sequence>MRVAQLNFHRDAAGRAPAELLAAWPTLGQLARSAALGGAQVRVLQASGHRAILADAGVEYRFGPLDGTRLQAAIADAEILHVHGLGFGRELRNLAAISAGRPIVLQDHADRPPRLWRRWHWRRSARAARGVIFCSREQALPFTQPRLLAPQTRIYELPESTSAFQPQPREEARRATGLHGAPALLWVAHLDANKDPLTMLDALALAAPRLPDAQLWCCYGSAPLLDAVQQRVAGDPRLAGRVHLLGRQPHERIETLMSAADLLVQASHRESTGYSLIEALACGLPPVVTGIPSFRAVLGEGTELPGLSPVADAPALATALVAAWARPQPALRAAARARFDEALSPSALGRRLVDVYRDLLS</sequence>
<dbReference type="PANTHER" id="PTHR12526:SF637">
    <property type="entry name" value="GLYCOSYLTRANSFERASE EPSF-RELATED"/>
    <property type="match status" value="1"/>
</dbReference>
<accession>A0ABU5DR24</accession>
<organism evidence="1 2">
    <name type="scientific">Roseateles agri</name>
    <dbReference type="NCBI Taxonomy" id="3098619"/>
    <lineage>
        <taxon>Bacteria</taxon>
        <taxon>Pseudomonadati</taxon>
        <taxon>Pseudomonadota</taxon>
        <taxon>Betaproteobacteria</taxon>
        <taxon>Burkholderiales</taxon>
        <taxon>Sphaerotilaceae</taxon>
        <taxon>Roseateles</taxon>
    </lineage>
</organism>
<reference evidence="1 2" key="1">
    <citation type="submission" date="2023-11" db="EMBL/GenBank/DDBJ databases">
        <title>Paucibacter sp. nov., isolated from fresh soil in Korea.</title>
        <authorList>
            <person name="Le N.T.T."/>
        </authorList>
    </citation>
    <scope>NUCLEOTIDE SEQUENCE [LARGE SCALE GENOMIC DNA]</scope>
    <source>
        <strain evidence="1 2">R3-3</strain>
    </source>
</reference>
<dbReference type="PANTHER" id="PTHR12526">
    <property type="entry name" value="GLYCOSYLTRANSFERASE"/>
    <property type="match status" value="1"/>
</dbReference>
<dbReference type="EC" id="2.4.-.-" evidence="1"/>
<evidence type="ECO:0000313" key="1">
    <source>
        <dbReference type="EMBL" id="MDY0748774.1"/>
    </source>
</evidence>
<keyword evidence="1" id="KW-0328">Glycosyltransferase</keyword>